<feature type="region of interest" description="Disordered" evidence="1">
    <location>
        <begin position="23"/>
        <end position="62"/>
    </location>
</feature>
<name>A0A5B7DJB8_PORTR</name>
<dbReference type="AlphaFoldDB" id="A0A5B7DJB8"/>
<sequence>MWFDHNSNITVAVSITPPCSALTISRPDQSLPRSPLRHSSSGKQRRHPCQMRSIPRQHFNFA</sequence>
<accession>A0A5B7DJB8</accession>
<evidence type="ECO:0000256" key="1">
    <source>
        <dbReference type="SAM" id="MobiDB-lite"/>
    </source>
</evidence>
<dbReference type="Proteomes" id="UP000324222">
    <property type="component" value="Unassembled WGS sequence"/>
</dbReference>
<organism evidence="2 3">
    <name type="scientific">Portunus trituberculatus</name>
    <name type="common">Swimming crab</name>
    <name type="synonym">Neptunus trituberculatus</name>
    <dbReference type="NCBI Taxonomy" id="210409"/>
    <lineage>
        <taxon>Eukaryota</taxon>
        <taxon>Metazoa</taxon>
        <taxon>Ecdysozoa</taxon>
        <taxon>Arthropoda</taxon>
        <taxon>Crustacea</taxon>
        <taxon>Multicrustacea</taxon>
        <taxon>Malacostraca</taxon>
        <taxon>Eumalacostraca</taxon>
        <taxon>Eucarida</taxon>
        <taxon>Decapoda</taxon>
        <taxon>Pleocyemata</taxon>
        <taxon>Brachyura</taxon>
        <taxon>Eubrachyura</taxon>
        <taxon>Portunoidea</taxon>
        <taxon>Portunidae</taxon>
        <taxon>Portuninae</taxon>
        <taxon>Portunus</taxon>
    </lineage>
</organism>
<evidence type="ECO:0000313" key="2">
    <source>
        <dbReference type="EMBL" id="MPC21245.1"/>
    </source>
</evidence>
<feature type="compositionally biased region" description="Low complexity" evidence="1">
    <location>
        <begin position="30"/>
        <end position="41"/>
    </location>
</feature>
<comment type="caution">
    <text evidence="2">The sequence shown here is derived from an EMBL/GenBank/DDBJ whole genome shotgun (WGS) entry which is preliminary data.</text>
</comment>
<gene>
    <name evidence="2" type="ORF">E2C01_014223</name>
</gene>
<reference evidence="2 3" key="1">
    <citation type="submission" date="2019-05" db="EMBL/GenBank/DDBJ databases">
        <title>Another draft genome of Portunus trituberculatus and its Hox gene families provides insights of decapod evolution.</title>
        <authorList>
            <person name="Jeong J.-H."/>
            <person name="Song I."/>
            <person name="Kim S."/>
            <person name="Choi T."/>
            <person name="Kim D."/>
            <person name="Ryu S."/>
            <person name="Kim W."/>
        </authorList>
    </citation>
    <scope>NUCLEOTIDE SEQUENCE [LARGE SCALE GENOMIC DNA]</scope>
    <source>
        <tissue evidence="2">Muscle</tissue>
    </source>
</reference>
<protein>
    <submittedName>
        <fullName evidence="2">Uncharacterized protein</fullName>
    </submittedName>
</protein>
<evidence type="ECO:0000313" key="3">
    <source>
        <dbReference type="Proteomes" id="UP000324222"/>
    </source>
</evidence>
<dbReference type="EMBL" id="VSRR010000956">
    <property type="protein sequence ID" value="MPC21245.1"/>
    <property type="molecule type" value="Genomic_DNA"/>
</dbReference>
<proteinExistence type="predicted"/>
<keyword evidence="3" id="KW-1185">Reference proteome</keyword>